<proteinExistence type="predicted"/>
<dbReference type="AlphaFoldDB" id="A0A6C0DT22"/>
<reference evidence="1" key="1">
    <citation type="journal article" date="2020" name="Nature">
        <title>Giant virus diversity and host interactions through global metagenomics.</title>
        <authorList>
            <person name="Schulz F."/>
            <person name="Roux S."/>
            <person name="Paez-Espino D."/>
            <person name="Jungbluth S."/>
            <person name="Walsh D.A."/>
            <person name="Denef V.J."/>
            <person name="McMahon K.D."/>
            <person name="Konstantinidis K.T."/>
            <person name="Eloe-Fadrosh E.A."/>
            <person name="Kyrpides N.C."/>
            <person name="Woyke T."/>
        </authorList>
    </citation>
    <scope>NUCLEOTIDE SEQUENCE</scope>
    <source>
        <strain evidence="1">GVMAG-M-3300023174-5</strain>
    </source>
</reference>
<evidence type="ECO:0000313" key="1">
    <source>
        <dbReference type="EMBL" id="QHT19682.1"/>
    </source>
</evidence>
<protein>
    <submittedName>
        <fullName evidence="1">Uncharacterized protein</fullName>
    </submittedName>
</protein>
<name>A0A6C0DT22_9ZZZZ</name>
<dbReference type="EMBL" id="MN739668">
    <property type="protein sequence ID" value="QHT19682.1"/>
    <property type="molecule type" value="Genomic_DNA"/>
</dbReference>
<accession>A0A6C0DT22</accession>
<organism evidence="1">
    <name type="scientific">viral metagenome</name>
    <dbReference type="NCBI Taxonomy" id="1070528"/>
    <lineage>
        <taxon>unclassified sequences</taxon>
        <taxon>metagenomes</taxon>
        <taxon>organismal metagenomes</taxon>
    </lineage>
</organism>
<sequence>MVYYSGTRIAASTAMTNQPTCGGPKKAGLSCRIGFFLSSNPNLIRGVNTQYINGRPNLCIPSRTIQTQQYGYRATIGGNMG</sequence>